<reference evidence="1 2" key="2">
    <citation type="journal article" date="2022" name="Mol. Biol. Evol.">
        <title>Comparative Genomics Reveals Insights into the Divergent Evolution of Astigmatic Mites and Household Pest Adaptations.</title>
        <authorList>
            <person name="Xiong Q."/>
            <person name="Wan A.T."/>
            <person name="Liu X."/>
            <person name="Fung C.S."/>
            <person name="Xiao X."/>
            <person name="Malainual N."/>
            <person name="Hou J."/>
            <person name="Wang L."/>
            <person name="Wang M."/>
            <person name="Yang K.Y."/>
            <person name="Cui Y."/>
            <person name="Leung E.L."/>
            <person name="Nong W."/>
            <person name="Shin S.K."/>
            <person name="Au S.W."/>
            <person name="Jeong K.Y."/>
            <person name="Chew F.T."/>
            <person name="Hui J.H."/>
            <person name="Leung T.F."/>
            <person name="Tungtrongchitr A."/>
            <person name="Zhong N."/>
            <person name="Liu Z."/>
            <person name="Tsui S.K."/>
        </authorList>
    </citation>
    <scope>NUCLEOTIDE SEQUENCE [LARGE SCALE GENOMIC DNA]</scope>
    <source>
        <strain evidence="1">Derp</strain>
    </source>
</reference>
<organism evidence="1 2">
    <name type="scientific">Dermatophagoides pteronyssinus</name>
    <name type="common">European house dust mite</name>
    <dbReference type="NCBI Taxonomy" id="6956"/>
    <lineage>
        <taxon>Eukaryota</taxon>
        <taxon>Metazoa</taxon>
        <taxon>Ecdysozoa</taxon>
        <taxon>Arthropoda</taxon>
        <taxon>Chelicerata</taxon>
        <taxon>Arachnida</taxon>
        <taxon>Acari</taxon>
        <taxon>Acariformes</taxon>
        <taxon>Sarcoptiformes</taxon>
        <taxon>Astigmata</taxon>
        <taxon>Psoroptidia</taxon>
        <taxon>Analgoidea</taxon>
        <taxon>Pyroglyphidae</taxon>
        <taxon>Dermatophagoidinae</taxon>
        <taxon>Dermatophagoides</taxon>
    </lineage>
</organism>
<evidence type="ECO:0000313" key="2">
    <source>
        <dbReference type="Proteomes" id="UP000887458"/>
    </source>
</evidence>
<protein>
    <submittedName>
        <fullName evidence="1">Uncharacterized protein</fullName>
    </submittedName>
</protein>
<comment type="caution">
    <text evidence="1">The sequence shown here is derived from an EMBL/GenBank/DDBJ whole genome shotgun (WGS) entry which is preliminary data.</text>
</comment>
<proteinExistence type="predicted"/>
<gene>
    <name evidence="1" type="ORF">DERP_015402</name>
</gene>
<sequence>MTWAPTLSPGTASCKASWCISTDFTSVVIPAGAKVTTQPGFKTPVSTRPTGTVPIPPILYTSCNGNRSGLSVGRVGGSCASKACNKVLPSNFCPFRSIAHPLNQVILVDGSNMLSPFQPEIGTKATVAGL</sequence>
<evidence type="ECO:0000313" key="1">
    <source>
        <dbReference type="EMBL" id="KAH9419681.1"/>
    </source>
</evidence>
<dbReference type="Proteomes" id="UP000887458">
    <property type="component" value="Unassembled WGS sequence"/>
</dbReference>
<keyword evidence="2" id="KW-1185">Reference proteome</keyword>
<accession>A0ABQ8JBF0</accession>
<reference evidence="1 2" key="1">
    <citation type="journal article" date="2018" name="J. Allergy Clin. Immunol.">
        <title>High-quality assembly of Dermatophagoides pteronyssinus genome and transcriptome reveals a wide range of novel allergens.</title>
        <authorList>
            <person name="Liu X.Y."/>
            <person name="Yang K.Y."/>
            <person name="Wang M.Q."/>
            <person name="Kwok J.S."/>
            <person name="Zeng X."/>
            <person name="Yang Z."/>
            <person name="Xiao X.J."/>
            <person name="Lau C.P."/>
            <person name="Li Y."/>
            <person name="Huang Z.M."/>
            <person name="Ba J.G."/>
            <person name="Yim A.K."/>
            <person name="Ouyang C.Y."/>
            <person name="Ngai S.M."/>
            <person name="Chan T.F."/>
            <person name="Leung E.L."/>
            <person name="Liu L."/>
            <person name="Liu Z.G."/>
            <person name="Tsui S.K."/>
        </authorList>
    </citation>
    <scope>NUCLEOTIDE SEQUENCE [LARGE SCALE GENOMIC DNA]</scope>
    <source>
        <strain evidence="1">Derp</strain>
    </source>
</reference>
<name>A0ABQ8JBF0_DERPT</name>
<dbReference type="EMBL" id="NJHN03000056">
    <property type="protein sequence ID" value="KAH9419681.1"/>
    <property type="molecule type" value="Genomic_DNA"/>
</dbReference>